<dbReference type="EMBL" id="JAKWFO010000016">
    <property type="protein sequence ID" value="KAI9631809.1"/>
    <property type="molecule type" value="Genomic_DNA"/>
</dbReference>
<keyword evidence="1" id="KW-0732">Signal</keyword>
<accession>A0AA38H3Z3</accession>
<dbReference type="Proteomes" id="UP001164286">
    <property type="component" value="Unassembled WGS sequence"/>
</dbReference>
<comment type="caution">
    <text evidence="2">The sequence shown here is derived from an EMBL/GenBank/DDBJ whole genome shotgun (WGS) entry which is preliminary data.</text>
</comment>
<evidence type="ECO:0000313" key="2">
    <source>
        <dbReference type="EMBL" id="KAI9631809.1"/>
    </source>
</evidence>
<sequence length="108" mass="11115">MRSTFLLAFLGLLSAVLASPLPLSASTSLEAADTSSKSYNTYFHIGEAGSGAGAGVSETVLDLEAVEAAKEAIKDKLDSGAQEEEEKVKSRVMKFRGGISRGGAGAHP</sequence>
<evidence type="ECO:0000313" key="3">
    <source>
        <dbReference type="Proteomes" id="UP001164286"/>
    </source>
</evidence>
<feature type="signal peptide" evidence="1">
    <location>
        <begin position="1"/>
        <end position="18"/>
    </location>
</feature>
<name>A0AA38H3Z3_9TREE</name>
<evidence type="ECO:0000256" key="1">
    <source>
        <dbReference type="SAM" id="SignalP"/>
    </source>
</evidence>
<organism evidence="2 3">
    <name type="scientific">Dioszegia hungarica</name>
    <dbReference type="NCBI Taxonomy" id="4972"/>
    <lineage>
        <taxon>Eukaryota</taxon>
        <taxon>Fungi</taxon>
        <taxon>Dikarya</taxon>
        <taxon>Basidiomycota</taxon>
        <taxon>Agaricomycotina</taxon>
        <taxon>Tremellomycetes</taxon>
        <taxon>Tremellales</taxon>
        <taxon>Bulleribasidiaceae</taxon>
        <taxon>Dioszegia</taxon>
    </lineage>
</organism>
<keyword evidence="3" id="KW-1185">Reference proteome</keyword>
<proteinExistence type="predicted"/>
<gene>
    <name evidence="2" type="ORF">MKK02DRAFT_41438</name>
</gene>
<reference evidence="2" key="1">
    <citation type="journal article" date="2022" name="G3 (Bethesda)">
        <title>High quality genome of the basidiomycete yeast Dioszegia hungarica PDD-24b-2 isolated from cloud water.</title>
        <authorList>
            <person name="Jarrige D."/>
            <person name="Haridas S."/>
            <person name="Bleykasten-Grosshans C."/>
            <person name="Joly M."/>
            <person name="Nadalig T."/>
            <person name="Sancelme M."/>
            <person name="Vuilleumier S."/>
            <person name="Grigoriev I.V."/>
            <person name="Amato P."/>
            <person name="Bringel F."/>
        </authorList>
    </citation>
    <scope>NUCLEOTIDE SEQUENCE</scope>
    <source>
        <strain evidence="2">PDD-24b-2</strain>
    </source>
</reference>
<dbReference type="AlphaFoldDB" id="A0AA38H3Z3"/>
<protein>
    <submittedName>
        <fullName evidence="2">Uncharacterized protein</fullName>
    </submittedName>
</protein>
<dbReference type="GeneID" id="77730768"/>
<dbReference type="RefSeq" id="XP_052941586.1">
    <property type="nucleotide sequence ID" value="XM_053091563.1"/>
</dbReference>
<feature type="chain" id="PRO_5041354382" evidence="1">
    <location>
        <begin position="19"/>
        <end position="108"/>
    </location>
</feature>